<name>A0ABQ8IUH4_DERPT</name>
<proteinExistence type="predicted"/>
<dbReference type="Proteomes" id="UP000887458">
    <property type="component" value="Unassembled WGS sequence"/>
</dbReference>
<sequence length="59" mass="7202">MKLWIIITNCWTSWTMKIDFYFQFLRLEFETKIVMKFDTEILLIFCLGRKNLMLSDTNG</sequence>
<gene>
    <name evidence="1" type="ORF">DERP_009496</name>
</gene>
<evidence type="ECO:0000313" key="1">
    <source>
        <dbReference type="EMBL" id="KAH9413897.1"/>
    </source>
</evidence>
<organism evidence="1 2">
    <name type="scientific">Dermatophagoides pteronyssinus</name>
    <name type="common">European house dust mite</name>
    <dbReference type="NCBI Taxonomy" id="6956"/>
    <lineage>
        <taxon>Eukaryota</taxon>
        <taxon>Metazoa</taxon>
        <taxon>Ecdysozoa</taxon>
        <taxon>Arthropoda</taxon>
        <taxon>Chelicerata</taxon>
        <taxon>Arachnida</taxon>
        <taxon>Acari</taxon>
        <taxon>Acariformes</taxon>
        <taxon>Sarcoptiformes</taxon>
        <taxon>Astigmata</taxon>
        <taxon>Psoroptidia</taxon>
        <taxon>Analgoidea</taxon>
        <taxon>Pyroglyphidae</taxon>
        <taxon>Dermatophagoidinae</taxon>
        <taxon>Dermatophagoides</taxon>
    </lineage>
</organism>
<accession>A0ABQ8IUH4</accession>
<reference evidence="1 2" key="2">
    <citation type="journal article" date="2022" name="Mol. Biol. Evol.">
        <title>Comparative Genomics Reveals Insights into the Divergent Evolution of Astigmatic Mites and Household Pest Adaptations.</title>
        <authorList>
            <person name="Xiong Q."/>
            <person name="Wan A.T."/>
            <person name="Liu X."/>
            <person name="Fung C.S."/>
            <person name="Xiao X."/>
            <person name="Malainual N."/>
            <person name="Hou J."/>
            <person name="Wang L."/>
            <person name="Wang M."/>
            <person name="Yang K.Y."/>
            <person name="Cui Y."/>
            <person name="Leung E.L."/>
            <person name="Nong W."/>
            <person name="Shin S.K."/>
            <person name="Au S.W."/>
            <person name="Jeong K.Y."/>
            <person name="Chew F.T."/>
            <person name="Hui J.H."/>
            <person name="Leung T.F."/>
            <person name="Tungtrongchitr A."/>
            <person name="Zhong N."/>
            <person name="Liu Z."/>
            <person name="Tsui S.K."/>
        </authorList>
    </citation>
    <scope>NUCLEOTIDE SEQUENCE [LARGE SCALE GENOMIC DNA]</scope>
    <source>
        <strain evidence="1">Derp</strain>
    </source>
</reference>
<dbReference type="EMBL" id="NJHN03000117">
    <property type="protein sequence ID" value="KAH9413897.1"/>
    <property type="molecule type" value="Genomic_DNA"/>
</dbReference>
<evidence type="ECO:0000313" key="2">
    <source>
        <dbReference type="Proteomes" id="UP000887458"/>
    </source>
</evidence>
<reference evidence="1 2" key="1">
    <citation type="journal article" date="2018" name="J. Allergy Clin. Immunol.">
        <title>High-quality assembly of Dermatophagoides pteronyssinus genome and transcriptome reveals a wide range of novel allergens.</title>
        <authorList>
            <person name="Liu X.Y."/>
            <person name="Yang K.Y."/>
            <person name="Wang M.Q."/>
            <person name="Kwok J.S."/>
            <person name="Zeng X."/>
            <person name="Yang Z."/>
            <person name="Xiao X.J."/>
            <person name="Lau C.P."/>
            <person name="Li Y."/>
            <person name="Huang Z.M."/>
            <person name="Ba J.G."/>
            <person name="Yim A.K."/>
            <person name="Ouyang C.Y."/>
            <person name="Ngai S.M."/>
            <person name="Chan T.F."/>
            <person name="Leung E.L."/>
            <person name="Liu L."/>
            <person name="Liu Z.G."/>
            <person name="Tsui S.K."/>
        </authorList>
    </citation>
    <scope>NUCLEOTIDE SEQUENCE [LARGE SCALE GENOMIC DNA]</scope>
    <source>
        <strain evidence="1">Derp</strain>
    </source>
</reference>
<keyword evidence="2" id="KW-1185">Reference proteome</keyword>
<comment type="caution">
    <text evidence="1">The sequence shown here is derived from an EMBL/GenBank/DDBJ whole genome shotgun (WGS) entry which is preliminary data.</text>
</comment>
<protein>
    <submittedName>
        <fullName evidence="1">Uncharacterized protein</fullName>
    </submittedName>
</protein>